<feature type="compositionally biased region" description="Acidic residues" evidence="1">
    <location>
        <begin position="320"/>
        <end position="331"/>
    </location>
</feature>
<comment type="caution">
    <text evidence="3">The sequence shown here is derived from an EMBL/GenBank/DDBJ whole genome shotgun (WGS) entry which is preliminary data.</text>
</comment>
<dbReference type="CDD" id="cd01617">
    <property type="entry name" value="DCX"/>
    <property type="match status" value="1"/>
</dbReference>
<evidence type="ECO:0000313" key="3">
    <source>
        <dbReference type="EMBL" id="KAL3069735.1"/>
    </source>
</evidence>
<dbReference type="PANTHER" id="PTHR23004:SF11">
    <property type="entry name" value="PROTEIN RPI-1"/>
    <property type="match status" value="1"/>
</dbReference>
<dbReference type="Gene3D" id="3.10.20.230">
    <property type="entry name" value="Doublecortin domain"/>
    <property type="match status" value="1"/>
</dbReference>
<feature type="compositionally biased region" description="Low complexity" evidence="1">
    <location>
        <begin position="216"/>
        <end position="225"/>
    </location>
</feature>
<feature type="compositionally biased region" description="Acidic residues" evidence="1">
    <location>
        <begin position="245"/>
        <end position="267"/>
    </location>
</feature>
<evidence type="ECO:0000313" key="4">
    <source>
        <dbReference type="Proteomes" id="UP001620645"/>
    </source>
</evidence>
<reference evidence="3 4" key="1">
    <citation type="submission" date="2024-10" db="EMBL/GenBank/DDBJ databases">
        <authorList>
            <person name="Kim D."/>
        </authorList>
    </citation>
    <scope>NUCLEOTIDE SEQUENCE [LARGE SCALE GENOMIC DNA]</scope>
    <source>
        <strain evidence="3">Taebaek</strain>
    </source>
</reference>
<evidence type="ECO:0000259" key="2">
    <source>
        <dbReference type="PROSITE" id="PS50309"/>
    </source>
</evidence>
<feature type="compositionally biased region" description="Basic and acidic residues" evidence="1">
    <location>
        <begin position="226"/>
        <end position="244"/>
    </location>
</feature>
<organism evidence="3 4">
    <name type="scientific">Heterodera schachtii</name>
    <name type="common">Sugarbeet cyst nematode worm</name>
    <name type="synonym">Tylenchus schachtii</name>
    <dbReference type="NCBI Taxonomy" id="97005"/>
    <lineage>
        <taxon>Eukaryota</taxon>
        <taxon>Metazoa</taxon>
        <taxon>Ecdysozoa</taxon>
        <taxon>Nematoda</taxon>
        <taxon>Chromadorea</taxon>
        <taxon>Rhabditida</taxon>
        <taxon>Tylenchina</taxon>
        <taxon>Tylenchomorpha</taxon>
        <taxon>Tylenchoidea</taxon>
        <taxon>Heteroderidae</taxon>
        <taxon>Heteroderinae</taxon>
        <taxon>Heterodera</taxon>
    </lineage>
</organism>
<dbReference type="AlphaFoldDB" id="A0ABD2HY41"/>
<keyword evidence="4" id="KW-1185">Reference proteome</keyword>
<gene>
    <name evidence="3" type="ORF">niasHS_015969</name>
</gene>
<dbReference type="InterPro" id="IPR003533">
    <property type="entry name" value="Doublecortin_dom"/>
</dbReference>
<evidence type="ECO:0000256" key="1">
    <source>
        <dbReference type="SAM" id="MobiDB-lite"/>
    </source>
</evidence>
<dbReference type="PANTHER" id="PTHR23004">
    <property type="entry name" value="DOUBLECORTIN DOMAIN CONTAINING 2"/>
    <property type="match status" value="1"/>
</dbReference>
<accession>A0ABD2HY41</accession>
<dbReference type="Proteomes" id="UP001620645">
    <property type="component" value="Unassembled WGS sequence"/>
</dbReference>
<feature type="compositionally biased region" description="Acidic residues" evidence="1">
    <location>
        <begin position="285"/>
        <end position="298"/>
    </location>
</feature>
<feature type="compositionally biased region" description="Basic and acidic residues" evidence="1">
    <location>
        <begin position="334"/>
        <end position="345"/>
    </location>
</feature>
<feature type="compositionally biased region" description="Basic and acidic residues" evidence="1">
    <location>
        <begin position="268"/>
        <end position="284"/>
    </location>
</feature>
<feature type="compositionally biased region" description="Basic and acidic residues" evidence="1">
    <location>
        <begin position="179"/>
        <end position="196"/>
    </location>
</feature>
<dbReference type="SUPFAM" id="SSF89837">
    <property type="entry name" value="Doublecortin (DC)"/>
    <property type="match status" value="1"/>
</dbReference>
<dbReference type="InterPro" id="IPR036572">
    <property type="entry name" value="Doublecortin_dom_sf"/>
</dbReference>
<dbReference type="PROSITE" id="PS50309">
    <property type="entry name" value="DC"/>
    <property type="match status" value="1"/>
</dbReference>
<name>A0ABD2HY41_HETSC</name>
<dbReference type="Pfam" id="PF03607">
    <property type="entry name" value="DCX"/>
    <property type="match status" value="1"/>
</dbReference>
<feature type="domain" description="Doublecortin" evidence="2">
    <location>
        <begin position="20"/>
        <end position="100"/>
    </location>
</feature>
<protein>
    <recommendedName>
        <fullName evidence="2">Doublecortin domain-containing protein</fullName>
    </recommendedName>
</protein>
<sequence length="360" mass="39149">MRAANAVGPTHVRLTPEGSRRIRVYRNGDAHFKGITIVLNTRQVHSIDALLDMISEKIGLVMGCKRLFTLDGTPVKSMEQLQHNVEYVAASGMFTPARYGRVGSAALHSASMLARSSSNFSAASREDPLTQSGASKQSAPASLAFGTAHAPLRHSRSIEPRRTVGRPPPAQMNGQTNRKNVDERSRKVDGKKARDGSKKRKTSKKKANDSVPSGDAPPVEEAAAPEAKENDENGRPENGAQKEEAEQETAAAEEEAEKQEEEEEAEETAPRMRTEVEVVEHDEEHQQEEEGEEEEEEEHLANGTTPAESARSVRAPTAQAEEEEEAEEGAESDGQAKENGGEEGHGQTTTDGQKIVEEEK</sequence>
<proteinExistence type="predicted"/>
<dbReference type="EMBL" id="JBICCN010000427">
    <property type="protein sequence ID" value="KAL3069735.1"/>
    <property type="molecule type" value="Genomic_DNA"/>
</dbReference>
<dbReference type="SMART" id="SM00537">
    <property type="entry name" value="DCX"/>
    <property type="match status" value="1"/>
</dbReference>
<feature type="region of interest" description="Disordered" evidence="1">
    <location>
        <begin position="147"/>
        <end position="360"/>
    </location>
</feature>